<dbReference type="Pfam" id="PF01557">
    <property type="entry name" value="FAA_hydrolase"/>
    <property type="match status" value="1"/>
</dbReference>
<dbReference type="GO" id="GO:0016787">
    <property type="term" value="F:hydrolase activity"/>
    <property type="evidence" value="ECO:0007669"/>
    <property type="project" value="UniProtKB-KW"/>
</dbReference>
<dbReference type="InterPro" id="IPR051121">
    <property type="entry name" value="FAH"/>
</dbReference>
<evidence type="ECO:0000313" key="5">
    <source>
        <dbReference type="Proteomes" id="UP001185899"/>
    </source>
</evidence>
<feature type="domain" description="Fumarylacetoacetase-like C-terminal" evidence="3">
    <location>
        <begin position="63"/>
        <end position="263"/>
    </location>
</feature>
<comment type="similarity">
    <text evidence="1">Belongs to the FAH family.</text>
</comment>
<evidence type="ECO:0000256" key="2">
    <source>
        <dbReference type="ARBA" id="ARBA00022723"/>
    </source>
</evidence>
<comment type="caution">
    <text evidence="4">The sequence shown here is derived from an EMBL/GenBank/DDBJ whole genome shotgun (WGS) entry which is preliminary data.</text>
</comment>
<gene>
    <name evidence="4" type="ORF">R3P95_06070</name>
</gene>
<organism evidence="4 5">
    <name type="scientific">Rhodococcus cercidiphylli</name>
    <dbReference type="NCBI Taxonomy" id="489916"/>
    <lineage>
        <taxon>Bacteria</taxon>
        <taxon>Bacillati</taxon>
        <taxon>Actinomycetota</taxon>
        <taxon>Actinomycetes</taxon>
        <taxon>Mycobacteriales</taxon>
        <taxon>Nocardiaceae</taxon>
        <taxon>Rhodococcus</taxon>
    </lineage>
</organism>
<protein>
    <submittedName>
        <fullName evidence="4">Fumarylacetoacetate hydrolase family protein</fullName>
    </submittedName>
</protein>
<dbReference type="Proteomes" id="UP001185899">
    <property type="component" value="Unassembled WGS sequence"/>
</dbReference>
<evidence type="ECO:0000313" key="4">
    <source>
        <dbReference type="EMBL" id="MDV6230110.1"/>
    </source>
</evidence>
<evidence type="ECO:0000259" key="3">
    <source>
        <dbReference type="Pfam" id="PF01557"/>
    </source>
</evidence>
<reference evidence="4 5" key="1">
    <citation type="submission" date="2023-10" db="EMBL/GenBank/DDBJ databases">
        <title>Development of a sustainable strategy for remediation of hydrocarbon-contaminated territories based on the waste exchange concept.</title>
        <authorList>
            <person name="Krivoruchko A."/>
        </authorList>
    </citation>
    <scope>NUCLEOTIDE SEQUENCE [LARGE SCALE GENOMIC DNA]</scope>
    <source>
        <strain evidence="4 5">IEGM 1322</strain>
    </source>
</reference>
<dbReference type="Gene3D" id="3.90.850.10">
    <property type="entry name" value="Fumarylacetoacetase-like, C-terminal domain"/>
    <property type="match status" value="1"/>
</dbReference>
<proteinExistence type="inferred from homology"/>
<dbReference type="PANTHER" id="PTHR42796">
    <property type="entry name" value="FUMARYLACETOACETATE HYDROLASE DOMAIN-CONTAINING PROTEIN 2A-RELATED"/>
    <property type="match status" value="1"/>
</dbReference>
<evidence type="ECO:0000256" key="1">
    <source>
        <dbReference type="ARBA" id="ARBA00010211"/>
    </source>
</evidence>
<keyword evidence="4" id="KW-0378">Hydrolase</keyword>
<dbReference type="RefSeq" id="WP_317547682.1">
    <property type="nucleotide sequence ID" value="NZ_JAWLKE010000002.1"/>
</dbReference>
<name>A0ABU4AV36_9NOCA</name>
<keyword evidence="5" id="KW-1185">Reference proteome</keyword>
<dbReference type="SUPFAM" id="SSF56529">
    <property type="entry name" value="FAH"/>
    <property type="match status" value="1"/>
</dbReference>
<keyword evidence="2" id="KW-0479">Metal-binding</keyword>
<dbReference type="PANTHER" id="PTHR42796:SF4">
    <property type="entry name" value="FUMARYLACETOACETATE HYDROLASE DOMAIN-CONTAINING PROTEIN 2A"/>
    <property type="match status" value="1"/>
</dbReference>
<accession>A0ABU4AV36</accession>
<dbReference type="InterPro" id="IPR011234">
    <property type="entry name" value="Fumarylacetoacetase-like_C"/>
</dbReference>
<dbReference type="InterPro" id="IPR036663">
    <property type="entry name" value="Fumarylacetoacetase_C_sf"/>
</dbReference>
<sequence length="266" mass="28801">MAYVRYEYSGEVSVGWRRDTTIFPLDAGSVGDLRRGTSHPEYSRSVPTADVRLLPPVTDTSRIIGVGMNYYDALPVGVAAPAYPVFFTKFVSCLVGAYDPIEMPSESVAVDAEGELAIVIGRRGRRIPESSAIDHVLGCTVTNDVTVRDFQSLSAQWLQGKAWDSTTPLGPWIVPYEDVSPDARIRTMIDGVLVQDGCIDQMIFSVPKLISLISTFMTLEVGDVVLTGTPAGNGHNRTPREYLTEGQTIEVSIDGIGSVRNVVTAG</sequence>
<dbReference type="EMBL" id="JAWLKE010000002">
    <property type="protein sequence ID" value="MDV6230110.1"/>
    <property type="molecule type" value="Genomic_DNA"/>
</dbReference>